<reference evidence="1" key="1">
    <citation type="submission" date="2018-05" db="EMBL/GenBank/DDBJ databases">
        <authorList>
            <person name="Lanie J.A."/>
            <person name="Ng W.-L."/>
            <person name="Kazmierczak K.M."/>
            <person name="Andrzejewski T.M."/>
            <person name="Davidsen T.M."/>
            <person name="Wayne K.J."/>
            <person name="Tettelin H."/>
            <person name="Glass J.I."/>
            <person name="Rusch D."/>
            <person name="Podicherti R."/>
            <person name="Tsui H.-C.T."/>
            <person name="Winkler M.E."/>
        </authorList>
    </citation>
    <scope>NUCLEOTIDE SEQUENCE</scope>
</reference>
<feature type="non-terminal residue" evidence="1">
    <location>
        <position position="93"/>
    </location>
</feature>
<accession>A0A381RT99</accession>
<dbReference type="EMBL" id="UINC01002226">
    <property type="protein sequence ID" value="SUZ94351.1"/>
    <property type="molecule type" value="Genomic_DNA"/>
</dbReference>
<dbReference type="AlphaFoldDB" id="A0A381RT99"/>
<gene>
    <name evidence="1" type="ORF">METZ01_LOCUS47205</name>
</gene>
<organism evidence="1">
    <name type="scientific">marine metagenome</name>
    <dbReference type="NCBI Taxonomy" id="408172"/>
    <lineage>
        <taxon>unclassified sequences</taxon>
        <taxon>metagenomes</taxon>
        <taxon>ecological metagenomes</taxon>
    </lineage>
</organism>
<evidence type="ECO:0000313" key="1">
    <source>
        <dbReference type="EMBL" id="SUZ94351.1"/>
    </source>
</evidence>
<protein>
    <submittedName>
        <fullName evidence="1">Uncharacterized protein</fullName>
    </submittedName>
</protein>
<name>A0A381RT99_9ZZZZ</name>
<proteinExistence type="predicted"/>
<sequence>MQGIYLKKVVLRLPTPGDAPFGVLKGNGRALEILGLGESPMAGVGIAKHSETLTGLTAIRLNQLMDRQVNWKVLAKNGLTIKTLNQLIKEQPS</sequence>